<evidence type="ECO:0000313" key="3">
    <source>
        <dbReference type="Proteomes" id="UP000261087"/>
    </source>
</evidence>
<name>A0A3E5FUK2_9FIRM</name>
<proteinExistence type="predicted"/>
<comment type="caution">
    <text evidence="2">The sequence shown here is derived from an EMBL/GenBank/DDBJ whole genome shotgun (WGS) entry which is preliminary data.</text>
</comment>
<dbReference type="Pfam" id="PF13481">
    <property type="entry name" value="AAA_25"/>
    <property type="match status" value="1"/>
</dbReference>
<sequence>MDTLKNTSVFNDITLLDDNEDYHMISMDEVEEKEIQWLIPNYIPKEQITLIVGDGGVGKTTSWTSIISALSKGELCFFENQEEDKREPLKIGFFSSEDPHDSIIKKKLRLNLAKQSNVKTIPITDKRFHKVKFNSQYLEGLIIENKLEVLVFDPLQSFIGDSVNMGARNTMRSTLNNLIALGKIYHVTIIIIVHTNKREMAGGRNRASDSSDIWDIARSVIFVGDASDEGIHYFSQEKSNYGKLQPTTLFKIEDSVIVKVGTTSKKDFDFQKEKTKGNKKKSLVEEAKEAVISLLNDHDAYSDEIYNLAEELDISKSTLKRARAELTSEGIIKPKRTGSNKGNDKQRTIFSLVKKV</sequence>
<organism evidence="2 3">
    <name type="scientific">Thomasclavelia spiroformis</name>
    <dbReference type="NCBI Taxonomy" id="29348"/>
    <lineage>
        <taxon>Bacteria</taxon>
        <taxon>Bacillati</taxon>
        <taxon>Bacillota</taxon>
        <taxon>Erysipelotrichia</taxon>
        <taxon>Erysipelotrichales</taxon>
        <taxon>Coprobacillaceae</taxon>
        <taxon>Thomasclavelia</taxon>
    </lineage>
</organism>
<dbReference type="GeneID" id="78231710"/>
<evidence type="ECO:0000256" key="1">
    <source>
        <dbReference type="SAM" id="Coils"/>
    </source>
</evidence>
<keyword evidence="1" id="KW-0175">Coiled coil</keyword>
<dbReference type="Gene3D" id="3.40.50.300">
    <property type="entry name" value="P-loop containing nucleotide triphosphate hydrolases"/>
    <property type="match status" value="1"/>
</dbReference>
<dbReference type="SUPFAM" id="SSF52540">
    <property type="entry name" value="P-loop containing nucleoside triphosphate hydrolases"/>
    <property type="match status" value="1"/>
</dbReference>
<evidence type="ECO:0008006" key="4">
    <source>
        <dbReference type="Google" id="ProtNLM"/>
    </source>
</evidence>
<dbReference type="AlphaFoldDB" id="A0A3E5FUK2"/>
<dbReference type="EMBL" id="QSVF01000002">
    <property type="protein sequence ID" value="RGO13062.1"/>
    <property type="molecule type" value="Genomic_DNA"/>
</dbReference>
<dbReference type="Proteomes" id="UP000261087">
    <property type="component" value="Unassembled WGS sequence"/>
</dbReference>
<reference evidence="2 3" key="1">
    <citation type="submission" date="2018-08" db="EMBL/GenBank/DDBJ databases">
        <title>A genome reference for cultivated species of the human gut microbiota.</title>
        <authorList>
            <person name="Zou Y."/>
            <person name="Xue W."/>
            <person name="Luo G."/>
        </authorList>
    </citation>
    <scope>NUCLEOTIDE SEQUENCE [LARGE SCALE GENOMIC DNA]</scope>
    <source>
        <strain evidence="2 3">OM02-6</strain>
    </source>
</reference>
<gene>
    <name evidence="2" type="ORF">DXB31_01135</name>
</gene>
<accession>A0A3E5FUK2</accession>
<evidence type="ECO:0000313" key="2">
    <source>
        <dbReference type="EMBL" id="RGO13062.1"/>
    </source>
</evidence>
<dbReference type="RefSeq" id="WP_017144209.1">
    <property type="nucleotide sequence ID" value="NZ_CAUGOO010000050.1"/>
</dbReference>
<protein>
    <recommendedName>
        <fullName evidence="4">AAA family ATPase</fullName>
    </recommendedName>
</protein>
<dbReference type="InterPro" id="IPR027417">
    <property type="entry name" value="P-loop_NTPase"/>
</dbReference>
<feature type="coiled-coil region" evidence="1">
    <location>
        <begin position="284"/>
        <end position="329"/>
    </location>
</feature>